<dbReference type="InterPro" id="IPR036236">
    <property type="entry name" value="Znf_C2H2_sf"/>
</dbReference>
<dbReference type="PROSITE" id="PS00028">
    <property type="entry name" value="ZINC_FINGER_C2H2_1"/>
    <property type="match status" value="5"/>
</dbReference>
<dbReference type="Pfam" id="PF12874">
    <property type="entry name" value="zf-met"/>
    <property type="match status" value="1"/>
</dbReference>
<dbReference type="Gene3D" id="3.30.710.10">
    <property type="entry name" value="Potassium Channel Kv1.1, Chain A"/>
    <property type="match status" value="1"/>
</dbReference>
<keyword evidence="7" id="KW-0805">Transcription regulation</keyword>
<dbReference type="InterPro" id="IPR000210">
    <property type="entry name" value="BTB/POZ_dom"/>
</dbReference>
<evidence type="ECO:0000256" key="1">
    <source>
        <dbReference type="ARBA" id="ARBA00004123"/>
    </source>
</evidence>
<dbReference type="FunFam" id="3.30.160.60:FF:000624">
    <property type="entry name" value="zinc finger protein 697"/>
    <property type="match status" value="1"/>
</dbReference>
<keyword evidence="6" id="KW-0862">Zinc</keyword>
<dbReference type="SMART" id="SM00355">
    <property type="entry name" value="ZnF_C2H2"/>
    <property type="match status" value="5"/>
</dbReference>
<dbReference type="PANTHER" id="PTHR46105:SF28">
    <property type="entry name" value="ZINC FINGER PROTEIN 37-LIKE"/>
    <property type="match status" value="1"/>
</dbReference>
<name>A0AAV7CBR6_ENGPU</name>
<evidence type="ECO:0000256" key="5">
    <source>
        <dbReference type="ARBA" id="ARBA00022771"/>
    </source>
</evidence>
<evidence type="ECO:0000256" key="9">
    <source>
        <dbReference type="ARBA" id="ARBA00023163"/>
    </source>
</evidence>
<evidence type="ECO:0000259" key="14">
    <source>
        <dbReference type="PROSITE" id="PS50157"/>
    </source>
</evidence>
<evidence type="ECO:0000313" key="15">
    <source>
        <dbReference type="EMBL" id="KAG8582447.1"/>
    </source>
</evidence>
<evidence type="ECO:0000256" key="6">
    <source>
        <dbReference type="ARBA" id="ARBA00022833"/>
    </source>
</evidence>
<evidence type="ECO:0000259" key="13">
    <source>
        <dbReference type="PROSITE" id="PS50097"/>
    </source>
</evidence>
<keyword evidence="8" id="KW-0238">DNA-binding</keyword>
<keyword evidence="3" id="KW-0479">Metal-binding</keyword>
<keyword evidence="5 11" id="KW-0863">Zinc-finger</keyword>
<reference evidence="15" key="1">
    <citation type="thesis" date="2020" institute="ProQuest LLC" country="789 East Eisenhower Parkway, Ann Arbor, MI, USA">
        <title>Comparative Genomics and Chromosome Evolution.</title>
        <authorList>
            <person name="Mudd A.B."/>
        </authorList>
    </citation>
    <scope>NUCLEOTIDE SEQUENCE</scope>
    <source>
        <strain evidence="15">237g6f4</strain>
        <tissue evidence="15">Blood</tissue>
    </source>
</reference>
<dbReference type="SMART" id="SM00225">
    <property type="entry name" value="BTB"/>
    <property type="match status" value="1"/>
</dbReference>
<comment type="caution">
    <text evidence="15">The sequence shown here is derived from an EMBL/GenBank/DDBJ whole genome shotgun (WGS) entry which is preliminary data.</text>
</comment>
<feature type="domain" description="BTB" evidence="13">
    <location>
        <begin position="41"/>
        <end position="107"/>
    </location>
</feature>
<evidence type="ECO:0000256" key="4">
    <source>
        <dbReference type="ARBA" id="ARBA00022737"/>
    </source>
</evidence>
<accession>A0AAV7CBR6</accession>
<dbReference type="PROSITE" id="PS50157">
    <property type="entry name" value="ZINC_FINGER_C2H2_2"/>
    <property type="match status" value="5"/>
</dbReference>
<dbReference type="GO" id="GO:0000981">
    <property type="term" value="F:DNA-binding transcription factor activity, RNA polymerase II-specific"/>
    <property type="evidence" value="ECO:0007669"/>
    <property type="project" value="TreeGrafter"/>
</dbReference>
<dbReference type="SUPFAM" id="SSF54695">
    <property type="entry name" value="POZ domain"/>
    <property type="match status" value="1"/>
</dbReference>
<evidence type="ECO:0000256" key="2">
    <source>
        <dbReference type="ARBA" id="ARBA00006991"/>
    </source>
</evidence>
<dbReference type="InterPro" id="IPR011333">
    <property type="entry name" value="SKP1/BTB/POZ_sf"/>
</dbReference>
<dbReference type="Gene3D" id="3.30.160.60">
    <property type="entry name" value="Classic Zinc Finger"/>
    <property type="match status" value="4"/>
</dbReference>
<dbReference type="Proteomes" id="UP000824782">
    <property type="component" value="Unassembled WGS sequence"/>
</dbReference>
<dbReference type="AlphaFoldDB" id="A0AAV7CBR6"/>
<evidence type="ECO:0008006" key="17">
    <source>
        <dbReference type="Google" id="ProtNLM"/>
    </source>
</evidence>
<dbReference type="SUPFAM" id="SSF57667">
    <property type="entry name" value="beta-beta-alpha zinc fingers"/>
    <property type="match status" value="3"/>
</dbReference>
<evidence type="ECO:0000256" key="10">
    <source>
        <dbReference type="ARBA" id="ARBA00023242"/>
    </source>
</evidence>
<dbReference type="PROSITE" id="PS50097">
    <property type="entry name" value="BTB"/>
    <property type="match status" value="1"/>
</dbReference>
<dbReference type="PANTHER" id="PTHR46105">
    <property type="entry name" value="AGAP004733-PA"/>
    <property type="match status" value="1"/>
</dbReference>
<organism evidence="15 16">
    <name type="scientific">Engystomops pustulosus</name>
    <name type="common">Tungara frog</name>
    <name type="synonym">Physalaemus pustulosus</name>
    <dbReference type="NCBI Taxonomy" id="76066"/>
    <lineage>
        <taxon>Eukaryota</taxon>
        <taxon>Metazoa</taxon>
        <taxon>Chordata</taxon>
        <taxon>Craniata</taxon>
        <taxon>Vertebrata</taxon>
        <taxon>Euteleostomi</taxon>
        <taxon>Amphibia</taxon>
        <taxon>Batrachia</taxon>
        <taxon>Anura</taxon>
        <taxon>Neobatrachia</taxon>
        <taxon>Hyloidea</taxon>
        <taxon>Leptodactylidae</taxon>
        <taxon>Leiuperinae</taxon>
        <taxon>Engystomops</taxon>
    </lineage>
</organism>
<dbReference type="Pfam" id="PF00651">
    <property type="entry name" value="BTB"/>
    <property type="match status" value="1"/>
</dbReference>
<protein>
    <recommendedName>
        <fullName evidence="17">Zinc finger and BTB domain-containing protein 24</fullName>
    </recommendedName>
</protein>
<dbReference type="GO" id="GO:0008270">
    <property type="term" value="F:zinc ion binding"/>
    <property type="evidence" value="ECO:0007669"/>
    <property type="project" value="UniProtKB-KW"/>
</dbReference>
<dbReference type="GO" id="GO:0042802">
    <property type="term" value="F:identical protein binding"/>
    <property type="evidence" value="ECO:0007669"/>
    <property type="project" value="UniProtKB-ARBA"/>
</dbReference>
<dbReference type="GO" id="GO:0000978">
    <property type="term" value="F:RNA polymerase II cis-regulatory region sequence-specific DNA binding"/>
    <property type="evidence" value="ECO:0007669"/>
    <property type="project" value="TreeGrafter"/>
</dbReference>
<sequence>MEDTVPQVELETEVQISIHSTAHTGIVLSSLEEQRKRNFLCDITLVVGNVQYQAHKALLAATSEYFSMMFADEGTIGQSIYVIEGVVAEVFEKLLQFIYTGNVHVNEKFLKQIVATAQVLKVDTLVKGYTEYLEQLKRDAEAAEKEAADEASKRKRGRPRKPCDQDTAQADDKPVDKEPDPGEVAASMEDVCYSNGNMLHEHEVADFAAEVTCDLNPKPQEEQLILQRHSKRRSQRSVKLQDYRLGVGDEEATKHSGGKKKQPSSEVCKDCGKVFKYKHFLAIHRRIHTGERPFKCCQCGQDFAQKHSLRVHERIHTGERPFSCTVCSKSLSTKNSLMEHMRIHTEQKAFACDRCDKVFTQKRQLRSHYRIHLGGGLPECIICQRKFMDSAQLKKHLRSHTEIKGAPYSPVRLIYEPYLQTTAALSCAQVCHLLVIHPYNQVRLILRCALYMNLDVLAGIY</sequence>
<evidence type="ECO:0000256" key="12">
    <source>
        <dbReference type="SAM" id="MobiDB-lite"/>
    </source>
</evidence>
<keyword evidence="9" id="KW-0804">Transcription</keyword>
<evidence type="ECO:0000256" key="7">
    <source>
        <dbReference type="ARBA" id="ARBA00023015"/>
    </source>
</evidence>
<dbReference type="InterPro" id="IPR050457">
    <property type="entry name" value="ZnFinger_BTB_dom_contain"/>
</dbReference>
<dbReference type="InterPro" id="IPR013087">
    <property type="entry name" value="Znf_C2H2_type"/>
</dbReference>
<feature type="domain" description="C2H2-type" evidence="14">
    <location>
        <begin position="322"/>
        <end position="349"/>
    </location>
</feature>
<proteinExistence type="inferred from homology"/>
<feature type="domain" description="C2H2-type" evidence="14">
    <location>
        <begin position="294"/>
        <end position="321"/>
    </location>
</feature>
<comment type="subcellular location">
    <subcellularLocation>
        <location evidence="1">Nucleus</location>
    </subcellularLocation>
</comment>
<gene>
    <name evidence="15" type="ORF">GDO81_008054</name>
</gene>
<feature type="compositionally biased region" description="Basic and acidic residues" evidence="12">
    <location>
        <begin position="170"/>
        <end position="180"/>
    </location>
</feature>
<feature type="region of interest" description="Disordered" evidence="12">
    <location>
        <begin position="144"/>
        <end position="183"/>
    </location>
</feature>
<dbReference type="FunFam" id="3.30.160.60:FF:000508">
    <property type="entry name" value="Myeloid zinc finger 1"/>
    <property type="match status" value="2"/>
</dbReference>
<dbReference type="FunFam" id="3.30.160.60:FF:001450">
    <property type="entry name" value="zinc finger protein 774"/>
    <property type="match status" value="1"/>
</dbReference>
<dbReference type="EMBL" id="WNYA01000003">
    <property type="protein sequence ID" value="KAG8582447.1"/>
    <property type="molecule type" value="Genomic_DNA"/>
</dbReference>
<evidence type="ECO:0000256" key="8">
    <source>
        <dbReference type="ARBA" id="ARBA00023125"/>
    </source>
</evidence>
<evidence type="ECO:0000313" key="16">
    <source>
        <dbReference type="Proteomes" id="UP000824782"/>
    </source>
</evidence>
<evidence type="ECO:0000256" key="11">
    <source>
        <dbReference type="PROSITE-ProRule" id="PRU00042"/>
    </source>
</evidence>
<dbReference type="GO" id="GO:0005634">
    <property type="term" value="C:nucleus"/>
    <property type="evidence" value="ECO:0007669"/>
    <property type="project" value="UniProtKB-SubCell"/>
</dbReference>
<feature type="domain" description="C2H2-type" evidence="14">
    <location>
        <begin position="266"/>
        <end position="293"/>
    </location>
</feature>
<feature type="domain" description="C2H2-type" evidence="14">
    <location>
        <begin position="378"/>
        <end position="405"/>
    </location>
</feature>
<feature type="domain" description="C2H2-type" evidence="14">
    <location>
        <begin position="350"/>
        <end position="374"/>
    </location>
</feature>
<keyword evidence="4" id="KW-0677">Repeat</keyword>
<comment type="similarity">
    <text evidence="2">Belongs to the krueppel C2H2-type zinc-finger protein family.</text>
</comment>
<evidence type="ECO:0000256" key="3">
    <source>
        <dbReference type="ARBA" id="ARBA00022723"/>
    </source>
</evidence>
<dbReference type="Pfam" id="PF00096">
    <property type="entry name" value="zf-C2H2"/>
    <property type="match status" value="4"/>
</dbReference>
<keyword evidence="10" id="KW-0539">Nucleus</keyword>
<keyword evidence="16" id="KW-1185">Reference proteome</keyword>